<gene>
    <name evidence="2" type="ORF">CFN78_19540</name>
</gene>
<evidence type="ECO:0000313" key="3">
    <source>
        <dbReference type="Proteomes" id="UP000242444"/>
    </source>
</evidence>
<dbReference type="Gene3D" id="1.10.10.10">
    <property type="entry name" value="Winged helix-like DNA-binding domain superfamily/Winged helix DNA-binding domain"/>
    <property type="match status" value="1"/>
</dbReference>
<dbReference type="AlphaFoldDB" id="A0A263CZ24"/>
<protein>
    <submittedName>
        <fullName evidence="2">DNA-binding protein</fullName>
    </submittedName>
</protein>
<dbReference type="NCBIfam" id="TIGR01764">
    <property type="entry name" value="excise"/>
    <property type="match status" value="1"/>
</dbReference>
<dbReference type="InterPro" id="IPR036388">
    <property type="entry name" value="WH-like_DNA-bd_sf"/>
</dbReference>
<reference evidence="2 3" key="1">
    <citation type="submission" date="2017-07" db="EMBL/GenBank/DDBJ databases">
        <title>Amycolatopsis antarcticus sp. nov., isolated from the surface of an Antarcticus brown macroalga.</title>
        <authorList>
            <person name="Wang J."/>
            <person name="Leiva S."/>
            <person name="Huang J."/>
            <person name="Huang Y."/>
        </authorList>
    </citation>
    <scope>NUCLEOTIDE SEQUENCE [LARGE SCALE GENOMIC DNA]</scope>
    <source>
        <strain evidence="2 3">AU-G6</strain>
    </source>
</reference>
<name>A0A263CZ24_9PSEU</name>
<organism evidence="2 3">
    <name type="scientific">Amycolatopsis antarctica</name>
    <dbReference type="NCBI Taxonomy" id="1854586"/>
    <lineage>
        <taxon>Bacteria</taxon>
        <taxon>Bacillati</taxon>
        <taxon>Actinomycetota</taxon>
        <taxon>Actinomycetes</taxon>
        <taxon>Pseudonocardiales</taxon>
        <taxon>Pseudonocardiaceae</taxon>
        <taxon>Amycolatopsis</taxon>
    </lineage>
</organism>
<keyword evidence="2" id="KW-0238">DNA-binding</keyword>
<dbReference type="Proteomes" id="UP000242444">
    <property type="component" value="Unassembled WGS sequence"/>
</dbReference>
<comment type="caution">
    <text evidence="2">The sequence shown here is derived from an EMBL/GenBank/DDBJ whole genome shotgun (WGS) entry which is preliminary data.</text>
</comment>
<dbReference type="InParanoid" id="A0A263CZ24"/>
<dbReference type="InterPro" id="IPR041657">
    <property type="entry name" value="HTH_17"/>
</dbReference>
<dbReference type="InterPro" id="IPR010093">
    <property type="entry name" value="SinI_DNA-bd"/>
</dbReference>
<feature type="domain" description="Helix-turn-helix" evidence="1">
    <location>
        <begin position="78"/>
        <end position="127"/>
    </location>
</feature>
<dbReference type="OrthoDB" id="26212at2"/>
<dbReference type="RefSeq" id="WP_094864309.1">
    <property type="nucleotide sequence ID" value="NZ_NKYE01000013.1"/>
</dbReference>
<dbReference type="SUPFAM" id="SSF46955">
    <property type="entry name" value="Putative DNA-binding domain"/>
    <property type="match status" value="1"/>
</dbReference>
<evidence type="ECO:0000259" key="1">
    <source>
        <dbReference type="Pfam" id="PF12728"/>
    </source>
</evidence>
<accession>A0A263CZ24</accession>
<dbReference type="Pfam" id="PF12728">
    <property type="entry name" value="HTH_17"/>
    <property type="match status" value="1"/>
</dbReference>
<dbReference type="EMBL" id="NKYE01000013">
    <property type="protein sequence ID" value="OZM71361.1"/>
    <property type="molecule type" value="Genomic_DNA"/>
</dbReference>
<proteinExistence type="predicted"/>
<evidence type="ECO:0000313" key="2">
    <source>
        <dbReference type="EMBL" id="OZM71361.1"/>
    </source>
</evidence>
<keyword evidence="3" id="KW-1185">Reference proteome</keyword>
<dbReference type="InterPro" id="IPR009061">
    <property type="entry name" value="DNA-bd_dom_put_sf"/>
</dbReference>
<sequence>MTTTLRHTVLPPSEVGDNAQVAALADLLASTGQTGHAKLIGPDGAEVELPAELYRLIREVAEALAQGKGVTVAPHDALLTTQEAADLLGISRPTLVRLLTDDEIPYELRGRHRRVRLADVVDYLDRMRADRRRALNEMTRLAHQDGSDEIVIEDLQTR</sequence>
<dbReference type="GO" id="GO:0003677">
    <property type="term" value="F:DNA binding"/>
    <property type="evidence" value="ECO:0007669"/>
    <property type="project" value="UniProtKB-KW"/>
</dbReference>